<comment type="caution">
    <text evidence="12">Was originally thought to be a dihydrodipicolinate synthase (DHDPS), catalyzing the condensation of (S)-aspartate-beta-semialdehyde [(S)-ASA] and pyruvate to dihydrodipicolinate (DHDP). However, it was shown in E.coli that the product of the enzymatic reaction is not dihydrodipicolinate but in fact (4S)-4-hydroxy-2,3,4,5-tetrahydro-(2S)-dipicolinic acid (HTPA), and that the consecutive dehydration reaction leading to DHDP is not spontaneous but catalyzed by DapB.</text>
</comment>
<evidence type="ECO:0000256" key="8">
    <source>
        <dbReference type="ARBA" id="ARBA00023154"/>
    </source>
</evidence>
<dbReference type="SMART" id="SM01130">
    <property type="entry name" value="DHDPS"/>
    <property type="match status" value="1"/>
</dbReference>
<dbReference type="Pfam" id="PF00701">
    <property type="entry name" value="DHDPS"/>
    <property type="match status" value="1"/>
</dbReference>
<dbReference type="InterPro" id="IPR020624">
    <property type="entry name" value="Schiff_base-form_aldolases_CS"/>
</dbReference>
<organism evidence="16 17">
    <name type="scientific">Streptomyces tuirus</name>
    <dbReference type="NCBI Taxonomy" id="68278"/>
    <lineage>
        <taxon>Bacteria</taxon>
        <taxon>Bacillati</taxon>
        <taxon>Actinomycetota</taxon>
        <taxon>Actinomycetes</taxon>
        <taxon>Kitasatosporales</taxon>
        <taxon>Streptomycetaceae</taxon>
        <taxon>Streptomyces</taxon>
    </lineage>
</organism>
<dbReference type="PANTHER" id="PTHR12128">
    <property type="entry name" value="DIHYDRODIPICOLINATE SYNTHASE"/>
    <property type="match status" value="1"/>
</dbReference>
<accession>A0A941IZX8</accession>
<name>A0A941IZX8_9ACTN</name>
<evidence type="ECO:0000256" key="11">
    <source>
        <dbReference type="ARBA" id="ARBA00047836"/>
    </source>
</evidence>
<evidence type="ECO:0000256" key="5">
    <source>
        <dbReference type="ARBA" id="ARBA00022490"/>
    </source>
</evidence>
<evidence type="ECO:0000256" key="4">
    <source>
        <dbReference type="ARBA" id="ARBA00012086"/>
    </source>
</evidence>
<dbReference type="GO" id="GO:0019877">
    <property type="term" value="P:diaminopimelate biosynthetic process"/>
    <property type="evidence" value="ECO:0007669"/>
    <property type="project" value="UniProtKB-UniRule"/>
</dbReference>
<keyword evidence="6 12" id="KW-0028">Amino-acid biosynthesis</keyword>
<dbReference type="NCBIfam" id="TIGR00674">
    <property type="entry name" value="dapA"/>
    <property type="match status" value="1"/>
</dbReference>
<keyword evidence="9 12" id="KW-0456">Lyase</keyword>
<proteinExistence type="inferred from homology"/>
<evidence type="ECO:0000313" key="16">
    <source>
        <dbReference type="EMBL" id="MBR8640428.1"/>
    </source>
</evidence>
<dbReference type="GO" id="GO:0005737">
    <property type="term" value="C:cytoplasm"/>
    <property type="evidence" value="ECO:0007669"/>
    <property type="project" value="UniProtKB-SubCell"/>
</dbReference>
<comment type="pathway">
    <text evidence="2 12">Amino-acid biosynthesis; L-lysine biosynthesis via DAP pathway; (S)-tetrahydrodipicolinate from L-aspartate: step 3/4.</text>
</comment>
<comment type="subunit">
    <text evidence="12">Homotetramer; dimer of dimers.</text>
</comment>
<comment type="function">
    <text evidence="1 12">Catalyzes the condensation of (S)-aspartate-beta-semialdehyde [(S)-ASA] and pyruvate to 4-hydroxy-tetrahydrodipicolinate (HTPA).</text>
</comment>
<evidence type="ECO:0000256" key="3">
    <source>
        <dbReference type="ARBA" id="ARBA00007592"/>
    </source>
</evidence>
<reference evidence="16 17" key="1">
    <citation type="submission" date="2021-04" db="EMBL/GenBank/DDBJ databases">
        <title>Characterization of the biosynthetic gene cluster of new lipopeptides with antitumor activity in the genome of the marine Streptomyces PHM034.</title>
        <authorList>
            <person name="Ceniceros A."/>
            <person name="Canedo L."/>
            <person name="Mendez C."/>
            <person name="Olano C."/>
            <person name="Schleissner C."/>
            <person name="Cuevas C."/>
            <person name="De La Calle F."/>
            <person name="Salas J.A."/>
        </authorList>
    </citation>
    <scope>NUCLEOTIDE SEQUENCE [LARGE SCALE GENOMIC DNA]</scope>
    <source>
        <strain evidence="16 17">PHM034</strain>
    </source>
</reference>
<evidence type="ECO:0000256" key="13">
    <source>
        <dbReference type="PIRNR" id="PIRNR001365"/>
    </source>
</evidence>
<comment type="catalytic activity">
    <reaction evidence="11 12">
        <text>L-aspartate 4-semialdehyde + pyruvate = (2S,4S)-4-hydroxy-2,3,4,5-tetrahydrodipicolinate + H2O + H(+)</text>
        <dbReference type="Rhea" id="RHEA:34171"/>
        <dbReference type="ChEBI" id="CHEBI:15361"/>
        <dbReference type="ChEBI" id="CHEBI:15377"/>
        <dbReference type="ChEBI" id="CHEBI:15378"/>
        <dbReference type="ChEBI" id="CHEBI:67139"/>
        <dbReference type="ChEBI" id="CHEBI:537519"/>
        <dbReference type="EC" id="4.3.3.7"/>
    </reaction>
</comment>
<dbReference type="EMBL" id="JAGTPG010000002">
    <property type="protein sequence ID" value="MBR8640428.1"/>
    <property type="molecule type" value="Genomic_DNA"/>
</dbReference>
<keyword evidence="10 12" id="KW-0704">Schiff base</keyword>
<dbReference type="InterPro" id="IPR002220">
    <property type="entry name" value="DapA-like"/>
</dbReference>
<comment type="similarity">
    <text evidence="3 12 13">Belongs to the DapA family.</text>
</comment>
<dbReference type="PROSITE" id="PS00665">
    <property type="entry name" value="DHDPS_1"/>
    <property type="match status" value="1"/>
</dbReference>
<sequence length="299" mass="31587">MTAPLSGILTALATPYASDGTIDEKLLRRLVDRSVDGGVDGVVACGSTGEFAAMTGDERRLLVETVVDQAAGRVPVVAQTGAVSTREAVALSRHAEAAGASVLMVVAPYYEPLTMDETLRYLRTVADAVTIPIMLYNLPGATGVNLDPETVGTLAREHDNIRYIKDTSGDLAQAGQLIHHHGDVISVFTGWDSLLLAAVAEGAAGVMAGTANVFPAELVSVHRALVDGDLNRAREQWERIYPLMDTIMCAPFIPAVKAALEELGLPVGPPREPLLPVDEATRARIADGLAALPHLADQR</sequence>
<dbReference type="PIRSF" id="PIRSF001365">
    <property type="entry name" value="DHDPS"/>
    <property type="match status" value="1"/>
</dbReference>
<dbReference type="GO" id="GO:0008840">
    <property type="term" value="F:4-hydroxy-tetrahydrodipicolinate synthase activity"/>
    <property type="evidence" value="ECO:0007669"/>
    <property type="project" value="UniProtKB-UniRule"/>
</dbReference>
<evidence type="ECO:0000256" key="9">
    <source>
        <dbReference type="ARBA" id="ARBA00023239"/>
    </source>
</evidence>
<dbReference type="HAMAP" id="MF_00418">
    <property type="entry name" value="DapA"/>
    <property type="match status" value="1"/>
</dbReference>
<feature type="binding site" evidence="12 15">
    <location>
        <position position="48"/>
    </location>
    <ligand>
        <name>pyruvate</name>
        <dbReference type="ChEBI" id="CHEBI:15361"/>
    </ligand>
</feature>
<dbReference type="Proteomes" id="UP000682308">
    <property type="component" value="Unassembled WGS sequence"/>
</dbReference>
<dbReference type="Gene3D" id="3.20.20.70">
    <property type="entry name" value="Aldolase class I"/>
    <property type="match status" value="1"/>
</dbReference>
<evidence type="ECO:0000256" key="1">
    <source>
        <dbReference type="ARBA" id="ARBA00003294"/>
    </source>
</evidence>
<dbReference type="PRINTS" id="PR00146">
    <property type="entry name" value="DHPICSNTHASE"/>
</dbReference>
<dbReference type="InterPro" id="IPR013785">
    <property type="entry name" value="Aldolase_TIM"/>
</dbReference>
<gene>
    <name evidence="12 16" type="primary">dapA</name>
    <name evidence="16" type="ORF">KEF29_16825</name>
</gene>
<comment type="subcellular location">
    <subcellularLocation>
        <location evidence="12">Cytoplasm</location>
    </subcellularLocation>
</comment>
<evidence type="ECO:0000256" key="15">
    <source>
        <dbReference type="PIRSR" id="PIRSR001365-2"/>
    </source>
</evidence>
<feature type="site" description="Part of a proton relay during catalysis" evidence="12">
    <location>
        <position position="110"/>
    </location>
</feature>
<evidence type="ECO:0000256" key="6">
    <source>
        <dbReference type="ARBA" id="ARBA00022605"/>
    </source>
</evidence>
<dbReference type="SUPFAM" id="SSF51569">
    <property type="entry name" value="Aldolase"/>
    <property type="match status" value="1"/>
</dbReference>
<evidence type="ECO:0000256" key="7">
    <source>
        <dbReference type="ARBA" id="ARBA00022915"/>
    </source>
</evidence>
<evidence type="ECO:0000256" key="2">
    <source>
        <dbReference type="ARBA" id="ARBA00005120"/>
    </source>
</evidence>
<keyword evidence="17" id="KW-1185">Reference proteome</keyword>
<keyword evidence="8 12" id="KW-0457">Lysine biosynthesis</keyword>
<evidence type="ECO:0000313" key="17">
    <source>
        <dbReference type="Proteomes" id="UP000682308"/>
    </source>
</evidence>
<dbReference type="InterPro" id="IPR005263">
    <property type="entry name" value="DapA"/>
</dbReference>
<protein>
    <recommendedName>
        <fullName evidence="4 12">4-hydroxy-tetrahydrodipicolinate synthase</fullName>
        <shortName evidence="12">HTPA synthase</shortName>
        <ecNumber evidence="4 12">4.3.3.7</ecNumber>
    </recommendedName>
</protein>
<comment type="caution">
    <text evidence="12">Lacks conserved residue(s) required for the propagation of feature annotation.</text>
</comment>
<evidence type="ECO:0000256" key="12">
    <source>
        <dbReference type="HAMAP-Rule" id="MF_00418"/>
    </source>
</evidence>
<dbReference type="CDD" id="cd00408">
    <property type="entry name" value="DHDPS-like"/>
    <property type="match status" value="1"/>
</dbReference>
<evidence type="ECO:0000256" key="10">
    <source>
        <dbReference type="ARBA" id="ARBA00023270"/>
    </source>
</evidence>
<dbReference type="EC" id="4.3.3.7" evidence="4 12"/>
<comment type="caution">
    <text evidence="16">The sequence shown here is derived from an EMBL/GenBank/DDBJ whole genome shotgun (WGS) entry which is preliminary data.</text>
</comment>
<feature type="binding site" evidence="15">
    <location>
        <position position="207"/>
    </location>
    <ligand>
        <name>pyruvate</name>
        <dbReference type="ChEBI" id="CHEBI:15361"/>
    </ligand>
</feature>
<dbReference type="PANTHER" id="PTHR12128:SF66">
    <property type="entry name" value="4-HYDROXY-2-OXOGLUTARATE ALDOLASE, MITOCHONDRIAL"/>
    <property type="match status" value="1"/>
</dbReference>
<feature type="active site" description="Schiff-base intermediate with substrate" evidence="12 14">
    <location>
        <position position="165"/>
    </location>
</feature>
<feature type="site" description="Part of a proton relay during catalysis" evidence="12">
    <location>
        <position position="47"/>
    </location>
</feature>
<dbReference type="GO" id="GO:0009089">
    <property type="term" value="P:lysine biosynthetic process via diaminopimelate"/>
    <property type="evidence" value="ECO:0007669"/>
    <property type="project" value="UniProtKB-UniRule"/>
</dbReference>
<evidence type="ECO:0000256" key="14">
    <source>
        <dbReference type="PIRSR" id="PIRSR001365-1"/>
    </source>
</evidence>
<dbReference type="AlphaFoldDB" id="A0A941IZX8"/>
<keyword evidence="7 12" id="KW-0220">Diaminopimelate biosynthesis</keyword>
<feature type="active site" description="Proton donor/acceptor" evidence="12 14">
    <location>
        <position position="136"/>
    </location>
</feature>
<keyword evidence="5 12" id="KW-0963">Cytoplasm</keyword>